<evidence type="ECO:0000313" key="2">
    <source>
        <dbReference type="EMBL" id="EYU46775.1"/>
    </source>
</evidence>
<reference evidence="2 3" key="1">
    <citation type="journal article" date="2013" name="Proc. Natl. Acad. Sci. U.S.A.">
        <title>Fine-scale variation in meiotic recombination in Mimulus inferred from population shotgun sequencing.</title>
        <authorList>
            <person name="Hellsten U."/>
            <person name="Wright K.M."/>
            <person name="Jenkins J."/>
            <person name="Shu S."/>
            <person name="Yuan Y."/>
            <person name="Wessler S.R."/>
            <person name="Schmutz J."/>
            <person name="Willis J.H."/>
            <person name="Rokhsar D.S."/>
        </authorList>
    </citation>
    <scope>NUCLEOTIDE SEQUENCE [LARGE SCALE GENOMIC DNA]</scope>
    <source>
        <strain evidence="3">cv. DUN x IM62</strain>
    </source>
</reference>
<evidence type="ECO:0000256" key="1">
    <source>
        <dbReference type="SAM" id="Phobius"/>
    </source>
</evidence>
<keyword evidence="1" id="KW-0472">Membrane</keyword>
<keyword evidence="1" id="KW-0812">Transmembrane</keyword>
<sequence>MLSQKKKKIRFGCENCSIYCTLNAVVPYFVVLLGLQLIMLYDEFNCLTTVFICMYYILPQDPVTCNYIYRTTSYSLFLMRVLLNHPIKLINHVHDF</sequence>
<proteinExistence type="predicted"/>
<protein>
    <submittedName>
        <fullName evidence="2">Uncharacterized protein</fullName>
    </submittedName>
</protein>
<accession>A0A022S5T5</accession>
<name>A0A022S5T5_ERYGU</name>
<gene>
    <name evidence="2" type="ORF">MIMGU_mgv1a017042mg</name>
</gene>
<feature type="transmembrane region" description="Helical" evidence="1">
    <location>
        <begin position="21"/>
        <end position="41"/>
    </location>
</feature>
<keyword evidence="3" id="KW-1185">Reference proteome</keyword>
<dbReference type="EMBL" id="KI630171">
    <property type="protein sequence ID" value="EYU46775.1"/>
    <property type="molecule type" value="Genomic_DNA"/>
</dbReference>
<keyword evidence="1" id="KW-1133">Transmembrane helix</keyword>
<evidence type="ECO:0000313" key="3">
    <source>
        <dbReference type="Proteomes" id="UP000030748"/>
    </source>
</evidence>
<organism evidence="2 3">
    <name type="scientific">Erythranthe guttata</name>
    <name type="common">Yellow monkey flower</name>
    <name type="synonym">Mimulus guttatus</name>
    <dbReference type="NCBI Taxonomy" id="4155"/>
    <lineage>
        <taxon>Eukaryota</taxon>
        <taxon>Viridiplantae</taxon>
        <taxon>Streptophyta</taxon>
        <taxon>Embryophyta</taxon>
        <taxon>Tracheophyta</taxon>
        <taxon>Spermatophyta</taxon>
        <taxon>Magnoliopsida</taxon>
        <taxon>eudicotyledons</taxon>
        <taxon>Gunneridae</taxon>
        <taxon>Pentapetalae</taxon>
        <taxon>asterids</taxon>
        <taxon>lamiids</taxon>
        <taxon>Lamiales</taxon>
        <taxon>Phrymaceae</taxon>
        <taxon>Erythranthe</taxon>
    </lineage>
</organism>
<dbReference type="AlphaFoldDB" id="A0A022S5T5"/>
<dbReference type="Proteomes" id="UP000030748">
    <property type="component" value="Unassembled WGS sequence"/>
</dbReference>